<organism evidence="1 2">
    <name type="scientific">Merdimmobilis hominis</name>
    <dbReference type="NCBI Taxonomy" id="2897707"/>
    <lineage>
        <taxon>Bacteria</taxon>
        <taxon>Bacillati</taxon>
        <taxon>Bacillota</taxon>
        <taxon>Clostridia</taxon>
        <taxon>Eubacteriales</taxon>
        <taxon>Oscillospiraceae</taxon>
        <taxon>Merdimmobilis</taxon>
    </lineage>
</organism>
<reference evidence="1" key="1">
    <citation type="submission" date="2020-08" db="EMBL/GenBank/DDBJ databases">
        <authorList>
            <person name="Cejkova D."/>
            <person name="Kubasova T."/>
            <person name="Jahodarova E."/>
            <person name="Rychlik I."/>
        </authorList>
    </citation>
    <scope>NUCLEOTIDE SEQUENCE</scope>
    <source>
        <strain evidence="1">An559</strain>
    </source>
</reference>
<evidence type="ECO:0000313" key="1">
    <source>
        <dbReference type="EMBL" id="MBM6919877.1"/>
    </source>
</evidence>
<sequence length="164" mass="18970">MENKDMREFDLYPPMQLWLKAYLKDKYKSAEEIIVVDSHSERLDRVLRKYGIIQEEAIGVDIQIDVLGIVKKADEFKLFLIEAKKTSLTLRDLGQLWAYCKLIDPEEAFLMTSADLGSLNKLLNVYKREDLLDFGDGKRIKKMKIAIWNMQANAPNSASMIPKI</sequence>
<comment type="caution">
    <text evidence="1">The sequence shown here is derived from an EMBL/GenBank/DDBJ whole genome shotgun (WGS) entry which is preliminary data.</text>
</comment>
<dbReference type="Proteomes" id="UP000774750">
    <property type="component" value="Unassembled WGS sequence"/>
</dbReference>
<accession>A0A938X309</accession>
<reference evidence="1" key="2">
    <citation type="journal article" date="2021" name="Sci. Rep.">
        <title>The distribution of antibiotic resistance genes in chicken gut microbiota commensals.</title>
        <authorList>
            <person name="Juricova H."/>
            <person name="Matiasovicova J."/>
            <person name="Kubasova T."/>
            <person name="Cejkova D."/>
            <person name="Rychlik I."/>
        </authorList>
    </citation>
    <scope>NUCLEOTIDE SEQUENCE</scope>
    <source>
        <strain evidence="1">An559</strain>
    </source>
</reference>
<protein>
    <submittedName>
        <fullName evidence="1">Uncharacterized protein</fullName>
    </submittedName>
</protein>
<evidence type="ECO:0000313" key="2">
    <source>
        <dbReference type="Proteomes" id="UP000774750"/>
    </source>
</evidence>
<dbReference type="AlphaFoldDB" id="A0A938X309"/>
<dbReference type="EMBL" id="JACJKY010000002">
    <property type="protein sequence ID" value="MBM6919877.1"/>
    <property type="molecule type" value="Genomic_DNA"/>
</dbReference>
<name>A0A938X309_9FIRM</name>
<proteinExistence type="predicted"/>
<keyword evidence="2" id="KW-1185">Reference proteome</keyword>
<gene>
    <name evidence="1" type="ORF">H6A12_01690</name>
</gene>